<accession>A0A6J2XPM9</accession>
<dbReference type="Gene3D" id="3.60.21.60">
    <property type="match status" value="2"/>
</dbReference>
<evidence type="ECO:0000256" key="6">
    <source>
        <dbReference type="PIRNR" id="PIRNR018300"/>
    </source>
</evidence>
<protein>
    <recommendedName>
        <fullName evidence="3 6">DNA polymerase alpha subunit B</fullName>
    </recommendedName>
</protein>
<dbReference type="Pfam" id="PF08418">
    <property type="entry name" value="Pol_alpha_B_N"/>
    <property type="match status" value="1"/>
</dbReference>
<feature type="domain" description="DNA polymerase alpha subunit B OB" evidence="10">
    <location>
        <begin position="201"/>
        <end position="299"/>
    </location>
</feature>
<dbReference type="Pfam" id="PF22062">
    <property type="entry name" value="OB_DPOA2"/>
    <property type="match status" value="1"/>
</dbReference>
<feature type="compositionally biased region" description="Polar residues" evidence="7">
    <location>
        <begin position="85"/>
        <end position="97"/>
    </location>
</feature>
<dbReference type="InterPro" id="IPR043034">
    <property type="entry name" value="DNA_pol_alpha_B_N_sf"/>
</dbReference>
<comment type="function">
    <text evidence="6">Accessory subunit of the DNA polymerase alpha complex (also known as the alpha DNA polymerase-primase complex) which plays an essential role in the initiation of DNA synthesis.</text>
</comment>
<evidence type="ECO:0000259" key="8">
    <source>
        <dbReference type="Pfam" id="PF04042"/>
    </source>
</evidence>
<dbReference type="OrthoDB" id="336885at2759"/>
<dbReference type="InParanoid" id="A0A6J2XPM9"/>
<keyword evidence="5 6" id="KW-0539">Nucleus</keyword>
<dbReference type="CTD" id="136028709"/>
<dbReference type="InterPro" id="IPR013627">
    <property type="entry name" value="Pol_alpha_B_N"/>
</dbReference>
<dbReference type="PANTHER" id="PTHR23061:SF12">
    <property type="entry name" value="DNA POLYMERASE ALPHA SUBUNIT B"/>
    <property type="match status" value="1"/>
</dbReference>
<dbReference type="GO" id="GO:0005658">
    <property type="term" value="C:alpha DNA polymerase:primase complex"/>
    <property type="evidence" value="ECO:0007669"/>
    <property type="project" value="TreeGrafter"/>
</dbReference>
<evidence type="ECO:0000256" key="1">
    <source>
        <dbReference type="ARBA" id="ARBA00004123"/>
    </source>
</evidence>
<evidence type="ECO:0000256" key="3">
    <source>
        <dbReference type="ARBA" id="ARBA00018596"/>
    </source>
</evidence>
<dbReference type="Gene3D" id="1.10.8.530">
    <property type="entry name" value="DNA polymerase alpha-primase, subunit B, N-terminal domain"/>
    <property type="match status" value="1"/>
</dbReference>
<keyword evidence="11" id="KW-1185">Reference proteome</keyword>
<dbReference type="GO" id="GO:0003677">
    <property type="term" value="F:DNA binding"/>
    <property type="evidence" value="ECO:0007669"/>
    <property type="project" value="InterPro"/>
</dbReference>
<feature type="domain" description="DNA polymerase alpha subunit B N-terminal" evidence="9">
    <location>
        <begin position="5"/>
        <end position="72"/>
    </location>
</feature>
<dbReference type="Proteomes" id="UP000504635">
    <property type="component" value="Unplaced"/>
</dbReference>
<dbReference type="GO" id="GO:0006270">
    <property type="term" value="P:DNA replication initiation"/>
    <property type="evidence" value="ECO:0007669"/>
    <property type="project" value="TreeGrafter"/>
</dbReference>
<name>A0A6J2XPM9_SITOR</name>
<evidence type="ECO:0000259" key="10">
    <source>
        <dbReference type="Pfam" id="PF22062"/>
    </source>
</evidence>
<dbReference type="PIRSF" id="PIRSF018300">
    <property type="entry name" value="DNA_pol_alph_2"/>
    <property type="match status" value="1"/>
</dbReference>
<organism evidence="11 12">
    <name type="scientific">Sitophilus oryzae</name>
    <name type="common">Rice weevil</name>
    <name type="synonym">Curculio oryzae</name>
    <dbReference type="NCBI Taxonomy" id="7048"/>
    <lineage>
        <taxon>Eukaryota</taxon>
        <taxon>Metazoa</taxon>
        <taxon>Ecdysozoa</taxon>
        <taxon>Arthropoda</taxon>
        <taxon>Hexapoda</taxon>
        <taxon>Insecta</taxon>
        <taxon>Pterygota</taxon>
        <taxon>Neoptera</taxon>
        <taxon>Endopterygota</taxon>
        <taxon>Coleoptera</taxon>
        <taxon>Polyphaga</taxon>
        <taxon>Cucujiformia</taxon>
        <taxon>Curculionidae</taxon>
        <taxon>Dryophthorinae</taxon>
        <taxon>Sitophilus</taxon>
    </lineage>
</organism>
<dbReference type="InterPro" id="IPR007185">
    <property type="entry name" value="DNA_pol_a/d/e_bsu"/>
</dbReference>
<dbReference type="KEGG" id="soy:115880290"/>
<sequence>MTSHEDLVYLFQGYSINPSADVLEKCVSLCLTYNIDAEELVDQWVAYTQSNLKSAAPTVELLERMERKEYQKGKDQTKIVREQSQYVASPDQSTNVSDFPATPKANRVPTSRIQTPIQSRRLVDDPEAVTSPGAPIGSYSKRTNARSVQCSYGRKDASYKGSEVPVDVKPYSENCLKADQRFMYEIIGKRGKSLSNMAQALFPSIRNRYQLHALDENKKNEDEQQNLYEGRIISDYDTKINVQSVQLEQTHTHQGRTFQLNLSKVKKMSLFPGQVVIVKGKPFRQYSDSKTEIVVEEIYAGTVFKFSDEFPVTKDPLQIVVACGPFTIQDTLLFEPLSDLLIYVKEYKPHVLILTGPFYERNNQGIHNGDLRQQFDAFFMDLVDTVMTALAETGVKVVIASSQREPHHFPVYPTPPYEIRGKYENLLLVPDPCLVEINGLVVGVNTPDVLFHLSSFEIYLDNKPNAPISDRMGRLASHLLEQRSFYPLDPPNPEVCIDMPLMEKHGIMDVKPHILILPSNLKHFIKEIQGCLVVNPERLTKGYGGGTFARIEVAPGGTMTVCGRTSCQILRI</sequence>
<evidence type="ECO:0000313" key="11">
    <source>
        <dbReference type="Proteomes" id="UP000504635"/>
    </source>
</evidence>
<keyword evidence="4 6" id="KW-0235">DNA replication</keyword>
<comment type="subcellular location">
    <subcellularLocation>
        <location evidence="1 6">Nucleus</location>
    </subcellularLocation>
</comment>
<dbReference type="InterPro" id="IPR054300">
    <property type="entry name" value="OB_DPOA2"/>
</dbReference>
<dbReference type="RefSeq" id="XP_030753332.1">
    <property type="nucleotide sequence ID" value="XM_030897472.1"/>
</dbReference>
<proteinExistence type="inferred from homology"/>
<comment type="similarity">
    <text evidence="2 6">Belongs to the DNA polymerase alpha subunit B family.</text>
</comment>
<dbReference type="InterPro" id="IPR016722">
    <property type="entry name" value="DNA_pol_alpha_bsu"/>
</dbReference>
<dbReference type="GeneID" id="115880290"/>
<evidence type="ECO:0000256" key="7">
    <source>
        <dbReference type="SAM" id="MobiDB-lite"/>
    </source>
</evidence>
<dbReference type="PANTHER" id="PTHR23061">
    <property type="entry name" value="DNA POLYMERASE 2 ALPHA 70 KDA SUBUNIT"/>
    <property type="match status" value="1"/>
</dbReference>
<dbReference type="FunCoup" id="A0A6J2XPM9">
    <property type="interactions" value="1224"/>
</dbReference>
<dbReference type="Pfam" id="PF04042">
    <property type="entry name" value="DNA_pol_E_B"/>
    <property type="match status" value="1"/>
</dbReference>
<feature type="region of interest" description="Disordered" evidence="7">
    <location>
        <begin position="85"/>
        <end position="108"/>
    </location>
</feature>
<evidence type="ECO:0000259" key="9">
    <source>
        <dbReference type="Pfam" id="PF08418"/>
    </source>
</evidence>
<gene>
    <name evidence="12" type="primary">LOC115880290</name>
</gene>
<evidence type="ECO:0000313" key="12">
    <source>
        <dbReference type="RefSeq" id="XP_030753332.1"/>
    </source>
</evidence>
<feature type="region of interest" description="Disordered" evidence="7">
    <location>
        <begin position="126"/>
        <end position="147"/>
    </location>
</feature>
<evidence type="ECO:0000256" key="5">
    <source>
        <dbReference type="ARBA" id="ARBA00023242"/>
    </source>
</evidence>
<reference evidence="12" key="1">
    <citation type="submission" date="2025-08" db="UniProtKB">
        <authorList>
            <consortium name="RefSeq"/>
        </authorList>
    </citation>
    <scope>IDENTIFICATION</scope>
    <source>
        <tissue evidence="12">Gonads</tissue>
    </source>
</reference>
<dbReference type="AlphaFoldDB" id="A0A6J2XPM9"/>
<evidence type="ECO:0000256" key="4">
    <source>
        <dbReference type="ARBA" id="ARBA00022705"/>
    </source>
</evidence>
<evidence type="ECO:0000256" key="2">
    <source>
        <dbReference type="ARBA" id="ARBA00007299"/>
    </source>
</evidence>
<feature type="domain" description="DNA polymerase alpha/delta/epsilon subunit B" evidence="8">
    <location>
        <begin position="319"/>
        <end position="526"/>
    </location>
</feature>